<evidence type="ECO:0000256" key="3">
    <source>
        <dbReference type="PROSITE-ProRule" id="PRU00708"/>
    </source>
</evidence>
<feature type="repeat" description="PPR" evidence="3">
    <location>
        <begin position="316"/>
        <end position="353"/>
    </location>
</feature>
<evidence type="ECO:0000313" key="6">
    <source>
        <dbReference type="Proteomes" id="UP001318860"/>
    </source>
</evidence>
<dbReference type="NCBIfam" id="TIGR00756">
    <property type="entry name" value="PPR"/>
    <property type="match status" value="1"/>
</dbReference>
<dbReference type="Pfam" id="PF13041">
    <property type="entry name" value="PPR_2"/>
    <property type="match status" value="1"/>
</dbReference>
<organism evidence="5 6">
    <name type="scientific">Rehmannia glutinosa</name>
    <name type="common">Chinese foxglove</name>
    <dbReference type="NCBI Taxonomy" id="99300"/>
    <lineage>
        <taxon>Eukaryota</taxon>
        <taxon>Viridiplantae</taxon>
        <taxon>Streptophyta</taxon>
        <taxon>Embryophyta</taxon>
        <taxon>Tracheophyta</taxon>
        <taxon>Spermatophyta</taxon>
        <taxon>Magnoliopsida</taxon>
        <taxon>eudicotyledons</taxon>
        <taxon>Gunneridae</taxon>
        <taxon>Pentapetalae</taxon>
        <taxon>asterids</taxon>
        <taxon>lamiids</taxon>
        <taxon>Lamiales</taxon>
        <taxon>Orobanchaceae</taxon>
        <taxon>Rehmannieae</taxon>
        <taxon>Rehmannia</taxon>
    </lineage>
</organism>
<evidence type="ECO:0000313" key="5">
    <source>
        <dbReference type="EMBL" id="KAK6120359.1"/>
    </source>
</evidence>
<evidence type="ECO:0008006" key="7">
    <source>
        <dbReference type="Google" id="ProtNLM"/>
    </source>
</evidence>
<protein>
    <recommendedName>
        <fullName evidence="7">Pentatricopeptide repeat-containing protein</fullName>
    </recommendedName>
</protein>
<feature type="region of interest" description="Disordered" evidence="4">
    <location>
        <begin position="77"/>
        <end position="96"/>
    </location>
</feature>
<feature type="compositionally biased region" description="Polar residues" evidence="4">
    <location>
        <begin position="85"/>
        <end position="96"/>
    </location>
</feature>
<evidence type="ECO:0000256" key="4">
    <source>
        <dbReference type="SAM" id="MobiDB-lite"/>
    </source>
</evidence>
<name>A0ABR0UDF0_REHGL</name>
<dbReference type="InterPro" id="IPR011990">
    <property type="entry name" value="TPR-like_helical_dom_sf"/>
</dbReference>
<dbReference type="PANTHER" id="PTHR47941">
    <property type="entry name" value="PENTATRICOPEPTIDE REPEAT-CONTAINING PROTEIN 3, MITOCHONDRIAL"/>
    <property type="match status" value="1"/>
</dbReference>
<keyword evidence="2" id="KW-0677">Repeat</keyword>
<gene>
    <name evidence="5" type="ORF">DH2020_045897</name>
</gene>
<evidence type="ECO:0000256" key="1">
    <source>
        <dbReference type="ARBA" id="ARBA00007626"/>
    </source>
</evidence>
<proteinExistence type="inferred from homology"/>
<sequence>MCESMHQNSGSFSGVVRSDVSPGTTPDNLSHFEDEHALCFNSSHIVEAGHSSTSSSDFDNQTQNLIMKNKELVENMSKDDARGETSPQLIPSLDTTEQQEYSKNEAGMDAIVTRCFSLPKSKLPSLPLFSRFFIHSPTPSPPCSSPFSAAKISKTPNPIFLPTRTFCTPPETPPPKKRNPKLVNFSLASDSESDSDTTPPKSATKEIDKSKLPPPYNPFSKKPVIEDPEDPKNLQEVFAKIREDGLMNSAIKMFDGLSQDGLTHEALELFSQIKDKGQMSDVVAHTAVMEAYMDAGQASEAHKVYLRMLASGVLPNAYTYRVVIRGLVRSGDAKMAREAKKYVGEMVGRRMRPNAEICVGVFDGLVKVGMEDEGREMVEMLKENGFVPEENKVREVLKNKRGSVYGTLMSVLYGK</sequence>
<dbReference type="InterPro" id="IPR002885">
    <property type="entry name" value="PPR_rpt"/>
</dbReference>
<dbReference type="Proteomes" id="UP001318860">
    <property type="component" value="Unassembled WGS sequence"/>
</dbReference>
<dbReference type="Pfam" id="PF01535">
    <property type="entry name" value="PPR"/>
    <property type="match status" value="1"/>
</dbReference>
<dbReference type="EMBL" id="JABTTQ020003090">
    <property type="protein sequence ID" value="KAK6120359.1"/>
    <property type="molecule type" value="Genomic_DNA"/>
</dbReference>
<feature type="repeat" description="PPR" evidence="3">
    <location>
        <begin position="354"/>
        <end position="388"/>
    </location>
</feature>
<dbReference type="Gene3D" id="1.25.40.10">
    <property type="entry name" value="Tetratricopeptide repeat domain"/>
    <property type="match status" value="1"/>
</dbReference>
<evidence type="ECO:0000256" key="2">
    <source>
        <dbReference type="ARBA" id="ARBA00022737"/>
    </source>
</evidence>
<feature type="region of interest" description="Disordered" evidence="4">
    <location>
        <begin position="1"/>
        <end position="28"/>
    </location>
</feature>
<keyword evidence="6" id="KW-1185">Reference proteome</keyword>
<comment type="caution">
    <text evidence="5">The sequence shown here is derived from an EMBL/GenBank/DDBJ whole genome shotgun (WGS) entry which is preliminary data.</text>
</comment>
<dbReference type="PROSITE" id="PS51375">
    <property type="entry name" value="PPR"/>
    <property type="match status" value="3"/>
</dbReference>
<feature type="repeat" description="PPR" evidence="3">
    <location>
        <begin position="281"/>
        <end position="315"/>
    </location>
</feature>
<feature type="region of interest" description="Disordered" evidence="4">
    <location>
        <begin position="161"/>
        <end position="230"/>
    </location>
</feature>
<reference evidence="5 6" key="1">
    <citation type="journal article" date="2021" name="Comput. Struct. Biotechnol. J.">
        <title>De novo genome assembly of the potent medicinal plant Rehmannia glutinosa using nanopore technology.</title>
        <authorList>
            <person name="Ma L."/>
            <person name="Dong C."/>
            <person name="Song C."/>
            <person name="Wang X."/>
            <person name="Zheng X."/>
            <person name="Niu Y."/>
            <person name="Chen S."/>
            <person name="Feng W."/>
        </authorList>
    </citation>
    <scope>NUCLEOTIDE SEQUENCE [LARGE SCALE GENOMIC DNA]</scope>
    <source>
        <strain evidence="5">DH-2019</strain>
    </source>
</reference>
<accession>A0ABR0UDF0</accession>
<comment type="similarity">
    <text evidence="1">Belongs to the PPR family. P subfamily.</text>
</comment>
<feature type="compositionally biased region" description="Polar residues" evidence="4">
    <location>
        <begin position="1"/>
        <end position="12"/>
    </location>
</feature>